<reference evidence="2" key="1">
    <citation type="submission" date="2017-05" db="EMBL/GenBank/DDBJ databases">
        <authorList>
            <person name="QRISCLOUD D."/>
        </authorList>
    </citation>
    <scope>NUCLEOTIDE SEQUENCE</scope>
</reference>
<protein>
    <submittedName>
        <fullName evidence="2">U49-Deinotoxin-Dsu1c_1</fullName>
    </submittedName>
</protein>
<dbReference type="EMBL" id="HAHH01000585">
    <property type="protein sequence ID" value="SNX37135.1"/>
    <property type="molecule type" value="Transcribed_RNA"/>
</dbReference>
<evidence type="ECO:0000256" key="1">
    <source>
        <dbReference type="SAM" id="SignalP"/>
    </source>
</evidence>
<keyword evidence="1" id="KW-0732">Signal</keyword>
<feature type="signal peptide" evidence="1">
    <location>
        <begin position="1"/>
        <end position="18"/>
    </location>
</feature>
<sequence length="80" mass="8960">MKLQILLICAALLVLAVAESSASEREYIQNLEGMESQRSCSKWIGDKCVQTEDCCRGLCRCIDQSISNKTSGIPFLQMDW</sequence>
<feature type="chain" id="PRO_5020433218" evidence="1">
    <location>
        <begin position="19"/>
        <end position="80"/>
    </location>
</feature>
<name>A0A4Q8KBC5_DEISU</name>
<reference evidence="2" key="2">
    <citation type="submission" date="2019-05" db="EMBL/GenBank/DDBJ databases">
        <title>Unravelling the molecular evolution of spider venoms.</title>
        <authorList>
            <person name="Pineda S."/>
        </authorList>
    </citation>
    <scope>NUCLEOTIDE SEQUENCE</scope>
</reference>
<organism evidence="2">
    <name type="scientific">Deinopis subrufa</name>
    <name type="common">Rufous net-casting spider</name>
    <dbReference type="NCBI Taxonomy" id="1905329"/>
    <lineage>
        <taxon>Eukaryota</taxon>
        <taxon>Metazoa</taxon>
        <taxon>Ecdysozoa</taxon>
        <taxon>Arthropoda</taxon>
        <taxon>Chelicerata</taxon>
        <taxon>Arachnida</taxon>
        <taxon>Araneae</taxon>
        <taxon>Araneomorphae</taxon>
        <taxon>Entelegynae</taxon>
        <taxon>Deinopoidea</taxon>
        <taxon>Deinopidae</taxon>
        <taxon>Deinopis</taxon>
    </lineage>
</organism>
<proteinExistence type="predicted"/>
<accession>A0A4Q8KBC5</accession>
<dbReference type="AlphaFoldDB" id="A0A4Q8KBC5"/>
<evidence type="ECO:0000313" key="2">
    <source>
        <dbReference type="EMBL" id="SNX37135.1"/>
    </source>
</evidence>